<sequence>MICRFLPRERIRAVARETDWFSSFNANIGFGASAGLEKGIIVPTDPNHKFITSDFAGTGVSYSGGDGPINLSYGGSFNDTYDGYKNGDNFIPSHFGQNSKATNSGYRSGGIGVFKGSAQALPVMWTKSKTHVYGQ</sequence>
<dbReference type="RefSeq" id="WP_048507502.1">
    <property type="nucleotide sequence ID" value="NZ_LFND01000005.1"/>
</dbReference>
<dbReference type="STRING" id="558151.ACM46_14975"/>
<evidence type="ECO:0000313" key="1">
    <source>
        <dbReference type="EMBL" id="KMQ61337.1"/>
    </source>
</evidence>
<comment type="caution">
    <text evidence="1">The sequence shown here is derived from an EMBL/GenBank/DDBJ whole genome shotgun (WGS) entry which is preliminary data.</text>
</comment>
<keyword evidence="2" id="KW-1185">Reference proteome</keyword>
<organism evidence="1 2">
    <name type="scientific">Chryseobacterium angstadtii</name>
    <dbReference type="NCBI Taxonomy" id="558151"/>
    <lineage>
        <taxon>Bacteria</taxon>
        <taxon>Pseudomonadati</taxon>
        <taxon>Bacteroidota</taxon>
        <taxon>Flavobacteriia</taxon>
        <taxon>Flavobacteriales</taxon>
        <taxon>Weeksellaceae</taxon>
        <taxon>Chryseobacterium group</taxon>
        <taxon>Chryseobacterium</taxon>
    </lineage>
</organism>
<name>A0A0J7I4R1_9FLAO</name>
<dbReference type="EMBL" id="LFND01000005">
    <property type="protein sequence ID" value="KMQ61337.1"/>
    <property type="molecule type" value="Genomic_DNA"/>
</dbReference>
<accession>A0A0J7I4R1</accession>
<protein>
    <submittedName>
        <fullName evidence="1">Uncharacterized protein</fullName>
    </submittedName>
</protein>
<reference evidence="1 2" key="1">
    <citation type="journal article" date="2013" name="Int. J. Syst. Evol. Microbiol.">
        <title>Chryseobacterium angstadtii sp. nov., isolated from a newt tank.</title>
        <authorList>
            <person name="Kirk K.E."/>
            <person name="Hoffman J.A."/>
            <person name="Smith K.A."/>
            <person name="Strahan B.L."/>
            <person name="Failor K.C."/>
            <person name="Krebs J.E."/>
            <person name="Gale A.N."/>
            <person name="Do T.D."/>
            <person name="Sontag T.C."/>
            <person name="Batties A.M."/>
            <person name="Mistiszyn K."/>
            <person name="Newman J.D."/>
        </authorList>
    </citation>
    <scope>NUCLEOTIDE SEQUENCE [LARGE SCALE GENOMIC DNA]</scope>
    <source>
        <strain evidence="1 2">KM</strain>
    </source>
</reference>
<dbReference type="AlphaFoldDB" id="A0A0J7I4R1"/>
<gene>
    <name evidence="1" type="ORF">ACM46_14975</name>
</gene>
<proteinExistence type="predicted"/>
<dbReference type="PATRIC" id="fig|558151.6.peg.3166"/>
<evidence type="ECO:0000313" key="2">
    <source>
        <dbReference type="Proteomes" id="UP000036261"/>
    </source>
</evidence>
<dbReference type="Proteomes" id="UP000036261">
    <property type="component" value="Unassembled WGS sequence"/>
</dbReference>